<evidence type="ECO:0000256" key="2">
    <source>
        <dbReference type="ARBA" id="ARBA00022723"/>
    </source>
</evidence>
<dbReference type="EMBL" id="JAUJFL010000002">
    <property type="protein sequence ID" value="KAK2611887.1"/>
    <property type="molecule type" value="Genomic_DNA"/>
</dbReference>
<dbReference type="GO" id="GO:0005829">
    <property type="term" value="C:cytosol"/>
    <property type="evidence" value="ECO:0007669"/>
    <property type="project" value="TreeGrafter"/>
</dbReference>
<evidence type="ECO:0000256" key="8">
    <source>
        <dbReference type="RuleBase" id="RU366045"/>
    </source>
</evidence>
<dbReference type="InterPro" id="IPR006680">
    <property type="entry name" value="Amidohydro-rel"/>
</dbReference>
<comment type="similarity">
    <text evidence="1">Belongs to the metallo-dependent hydrolases superfamily. ACMSD family.</text>
</comment>
<keyword evidence="5 8" id="KW-0456">Lyase</keyword>
<keyword evidence="12" id="KW-1185">Reference proteome</keyword>
<dbReference type="InterPro" id="IPR032465">
    <property type="entry name" value="ACMSD"/>
</dbReference>
<dbReference type="AlphaFoldDB" id="A0AAD9W6R6"/>
<dbReference type="Proteomes" id="UP001265746">
    <property type="component" value="Unassembled WGS sequence"/>
</dbReference>
<feature type="domain" description="Amidohydrolase-related" evidence="10">
    <location>
        <begin position="34"/>
        <end position="348"/>
    </location>
</feature>
<dbReference type="GO" id="GO:0047596">
    <property type="term" value="F:6-methylsalicylate decarboxylase activity"/>
    <property type="evidence" value="ECO:0007669"/>
    <property type="project" value="UniProtKB-EC"/>
</dbReference>
<dbReference type="PANTHER" id="PTHR21240">
    <property type="entry name" value="2-AMINO-3-CARBOXYLMUCONATE-6-SEMIALDEHYDE DECARBOXYLASE"/>
    <property type="match status" value="1"/>
</dbReference>
<dbReference type="PANTHER" id="PTHR21240:SF29">
    <property type="entry name" value="AMIDOHYDROLASE-RELATED DOMAIN-CONTAINING PROTEIN"/>
    <property type="match status" value="1"/>
</dbReference>
<evidence type="ECO:0000256" key="5">
    <source>
        <dbReference type="ARBA" id="ARBA00023239"/>
    </source>
</evidence>
<dbReference type="GO" id="GO:0046872">
    <property type="term" value="F:metal ion binding"/>
    <property type="evidence" value="ECO:0007669"/>
    <property type="project" value="UniProtKB-KW"/>
</dbReference>
<evidence type="ECO:0000256" key="1">
    <source>
        <dbReference type="ARBA" id="ARBA00005871"/>
    </source>
</evidence>
<evidence type="ECO:0000256" key="3">
    <source>
        <dbReference type="ARBA" id="ARBA00022793"/>
    </source>
</evidence>
<sequence length="357" mass="38173">MVAIIFLSLVAALLARSTSAAPLFSTTSSSFRLDVHSHVVPDLYKEALIQAGYPVTNGTVYTSGFPVPSWDLATHIEAMDLNQVNYSILSISAPGVNFLAANGTAASKLARNLNLAMYNYTQTYPTRLGAMCVLPLPHIDLALEEIEFCLDTLKFDGVGLYTNVNGTYLGDRLLDPVFALLNNRSATAFTHPEAPGCAGAALGYPPGMSEYPFDTVRAMENLLLTGQRRDYSNIKLIFAHGGGAMPFVANRIAGQTELVSKGTVNASETLAQFQGYLFDTASATSAAQLLGMKEFYGGDVSKIVVGTDYPYVHQPQAESGLQVINSNGNFSPEEMSLINGRNALAVLPAVADKLGLR</sequence>
<dbReference type="EC" id="4.1.1.52" evidence="7"/>
<gene>
    <name evidence="11" type="ORF">N8I77_005205</name>
</gene>
<feature type="signal peptide" evidence="9">
    <location>
        <begin position="1"/>
        <end position="20"/>
    </location>
</feature>
<proteinExistence type="inferred from homology"/>
<keyword evidence="2" id="KW-0479">Metal-binding</keyword>
<keyword evidence="4" id="KW-0862">Zinc</keyword>
<reference evidence="11" key="1">
    <citation type="submission" date="2023-06" db="EMBL/GenBank/DDBJ databases">
        <authorList>
            <person name="Noh H."/>
        </authorList>
    </citation>
    <scope>NUCLEOTIDE SEQUENCE</scope>
    <source>
        <strain evidence="11">DUCC20226</strain>
    </source>
</reference>
<organism evidence="11 12">
    <name type="scientific">Phomopsis amygdali</name>
    <name type="common">Fusicoccum amygdali</name>
    <dbReference type="NCBI Taxonomy" id="1214568"/>
    <lineage>
        <taxon>Eukaryota</taxon>
        <taxon>Fungi</taxon>
        <taxon>Dikarya</taxon>
        <taxon>Ascomycota</taxon>
        <taxon>Pezizomycotina</taxon>
        <taxon>Sordariomycetes</taxon>
        <taxon>Sordariomycetidae</taxon>
        <taxon>Diaporthales</taxon>
        <taxon>Diaporthaceae</taxon>
        <taxon>Diaporthe</taxon>
    </lineage>
</organism>
<keyword evidence="3 8" id="KW-0210">Decarboxylase</keyword>
<dbReference type="SUPFAM" id="SSF51556">
    <property type="entry name" value="Metallo-dependent hydrolases"/>
    <property type="match status" value="1"/>
</dbReference>
<accession>A0AAD9W6R6</accession>
<dbReference type="GO" id="GO:0016787">
    <property type="term" value="F:hydrolase activity"/>
    <property type="evidence" value="ECO:0007669"/>
    <property type="project" value="InterPro"/>
</dbReference>
<evidence type="ECO:0000256" key="9">
    <source>
        <dbReference type="SAM" id="SignalP"/>
    </source>
</evidence>
<comment type="caution">
    <text evidence="11">The sequence shown here is derived from an EMBL/GenBank/DDBJ whole genome shotgun (WGS) entry which is preliminary data.</text>
</comment>
<keyword evidence="9" id="KW-0732">Signal</keyword>
<evidence type="ECO:0000313" key="11">
    <source>
        <dbReference type="EMBL" id="KAK2611887.1"/>
    </source>
</evidence>
<evidence type="ECO:0000259" key="10">
    <source>
        <dbReference type="Pfam" id="PF04909"/>
    </source>
</evidence>
<evidence type="ECO:0000313" key="12">
    <source>
        <dbReference type="Proteomes" id="UP001265746"/>
    </source>
</evidence>
<feature type="chain" id="PRO_5042110771" description="6-methylsalicylate decarboxylase" evidence="9">
    <location>
        <begin position="21"/>
        <end position="357"/>
    </location>
</feature>
<evidence type="ECO:0000256" key="7">
    <source>
        <dbReference type="ARBA" id="ARBA00038889"/>
    </source>
</evidence>
<dbReference type="GO" id="GO:0019748">
    <property type="term" value="P:secondary metabolic process"/>
    <property type="evidence" value="ECO:0007669"/>
    <property type="project" value="TreeGrafter"/>
</dbReference>
<name>A0AAD9W6R6_PHOAM</name>
<dbReference type="InterPro" id="IPR032466">
    <property type="entry name" value="Metal_Hydrolase"/>
</dbReference>
<comment type="catalytic activity">
    <reaction evidence="6">
        <text>6-methylsalicylate + H(+) = 3-methylphenol + CO2</text>
        <dbReference type="Rhea" id="RHEA:23112"/>
        <dbReference type="ChEBI" id="CHEBI:15378"/>
        <dbReference type="ChEBI" id="CHEBI:16526"/>
        <dbReference type="ChEBI" id="CHEBI:17231"/>
        <dbReference type="ChEBI" id="CHEBI:36658"/>
        <dbReference type="EC" id="4.1.1.52"/>
    </reaction>
    <physiologicalReaction direction="left-to-right" evidence="6">
        <dbReference type="Rhea" id="RHEA:23113"/>
    </physiologicalReaction>
</comment>
<protein>
    <recommendedName>
        <fullName evidence="7">6-methylsalicylate decarboxylase</fullName>
        <ecNumber evidence="7">4.1.1.52</ecNumber>
    </recommendedName>
</protein>
<dbReference type="Gene3D" id="3.20.20.140">
    <property type="entry name" value="Metal-dependent hydrolases"/>
    <property type="match status" value="1"/>
</dbReference>
<evidence type="ECO:0000256" key="6">
    <source>
        <dbReference type="ARBA" id="ARBA00036832"/>
    </source>
</evidence>
<evidence type="ECO:0000256" key="4">
    <source>
        <dbReference type="ARBA" id="ARBA00022833"/>
    </source>
</evidence>
<dbReference type="Pfam" id="PF04909">
    <property type="entry name" value="Amidohydro_2"/>
    <property type="match status" value="1"/>
</dbReference>